<keyword evidence="5 15" id="KW-1133">Transmembrane helix</keyword>
<feature type="active site" description="Proton acceptor" evidence="11">
    <location>
        <position position="800"/>
    </location>
</feature>
<dbReference type="InterPro" id="IPR050958">
    <property type="entry name" value="Cell_Adh-Cytoskel_Orgn"/>
</dbReference>
<dbReference type="InterPro" id="IPR001245">
    <property type="entry name" value="Ser-Thr/Tyr_kinase_cat_dom"/>
</dbReference>
<feature type="binding site" evidence="12">
    <location>
        <position position="804"/>
    </location>
    <ligand>
        <name>ATP</name>
        <dbReference type="ChEBI" id="CHEBI:30616"/>
    </ligand>
</feature>
<dbReference type="Proteomes" id="UP000694564">
    <property type="component" value="Chromosome 7"/>
</dbReference>
<evidence type="ECO:0000256" key="11">
    <source>
        <dbReference type="PIRSR" id="PIRSR000615-1"/>
    </source>
</evidence>
<protein>
    <submittedName>
        <fullName evidence="19">Protein tyrosine kinase 7 (inactive)</fullName>
    </submittedName>
</protein>
<evidence type="ECO:0000256" key="2">
    <source>
        <dbReference type="ARBA" id="ARBA00022553"/>
    </source>
</evidence>
<evidence type="ECO:0000256" key="9">
    <source>
        <dbReference type="ARBA" id="ARBA00023180"/>
    </source>
</evidence>
<keyword evidence="9" id="KW-0325">Glycoprotein</keyword>
<evidence type="ECO:0000259" key="17">
    <source>
        <dbReference type="PROSITE" id="PS50011"/>
    </source>
</evidence>
<dbReference type="FunFam" id="1.10.510.10:FF:000200">
    <property type="entry name" value="inactive tyrosine-protein kinase 7"/>
    <property type="match status" value="1"/>
</dbReference>
<proteinExistence type="predicted"/>
<dbReference type="AlphaFoldDB" id="A0A8D2CNY9"/>
<evidence type="ECO:0000256" key="15">
    <source>
        <dbReference type="SAM" id="Phobius"/>
    </source>
</evidence>
<organism evidence="19 20">
    <name type="scientific">Sciurus vulgaris</name>
    <name type="common">Eurasian red squirrel</name>
    <dbReference type="NCBI Taxonomy" id="55149"/>
    <lineage>
        <taxon>Eukaryota</taxon>
        <taxon>Metazoa</taxon>
        <taxon>Chordata</taxon>
        <taxon>Craniata</taxon>
        <taxon>Vertebrata</taxon>
        <taxon>Euteleostomi</taxon>
        <taxon>Mammalia</taxon>
        <taxon>Eutheria</taxon>
        <taxon>Euarchontoglires</taxon>
        <taxon>Glires</taxon>
        <taxon>Rodentia</taxon>
        <taxon>Sciuromorpha</taxon>
        <taxon>Sciuridae</taxon>
        <taxon>Sciurinae</taxon>
        <taxon>Sciurini</taxon>
        <taxon>Sciurus</taxon>
    </lineage>
</organism>
<feature type="domain" description="Ig-like" evidence="18">
    <location>
        <begin position="446"/>
        <end position="550"/>
    </location>
</feature>
<dbReference type="InterPro" id="IPR036179">
    <property type="entry name" value="Ig-like_dom_sf"/>
</dbReference>
<dbReference type="InterPro" id="IPR008266">
    <property type="entry name" value="Tyr_kinase_AS"/>
</dbReference>
<dbReference type="Pfam" id="PF13927">
    <property type="entry name" value="Ig_3"/>
    <property type="match status" value="4"/>
</dbReference>
<dbReference type="SMART" id="SM00409">
    <property type="entry name" value="IG"/>
    <property type="match status" value="5"/>
</dbReference>
<dbReference type="PROSITE" id="PS00109">
    <property type="entry name" value="PROTEIN_KINASE_TYR"/>
    <property type="match status" value="1"/>
</dbReference>
<keyword evidence="10" id="KW-0393">Immunoglobulin domain</keyword>
<comment type="subcellular location">
    <subcellularLocation>
        <location evidence="1">Membrane</location>
        <topology evidence="1">Single-pass type I membrane protein</topology>
    </subcellularLocation>
</comment>
<keyword evidence="12" id="KW-0067">ATP-binding</keyword>
<keyword evidence="13" id="KW-0479">Metal-binding</keyword>
<dbReference type="InterPro" id="IPR000719">
    <property type="entry name" value="Prot_kinase_dom"/>
</dbReference>
<sequence length="940" mass="103538">MGAARGSAAGPCRLPLLSVLLLPLLGGIQAAIVFIKEPSSQDALQGRRALLRCEVEAPGPVHVYWLLNGAPVQDTERRYAQGSSLSFAAVDRLQDSGAFQCVARDNITGEEARSANASFNIKWIETGPVVLKHPASEAEIQPQTQVTLRCHIDGHPRPTYQWFRDGIPLSDSQSNHTVSSKERNLTLRPASPDHSGLYSCCAHNAFGQACSSQNFSLSIADESFARVVLAPQNVVVARNEEAMFHCQFSAQPPPNLQWVFEDDTPITNRSRSPHLRRATVFANGSLLLTQVRPRNAGIYRCIGRGQRGPPVILEAKLHLAEIEDMLPFEPRVFTAGSEERVACVPPQGLPKPSVWWEHAGVRLPTHGRVYQKGHELVFAITAESDAGVYTCHAANLAGQRRQDVNITVANGSSLPEWVTDNAGTLHFARVTRDDAGNYTCIASNGPQGQIRAHVQLTVAVFITFKVEPERTTVYQGHTALLRCEAQGDPKPLIQWKGKDRILDPTKLGPRMHIFQNGSLVIHDVAPEDSGRYTCIAGNSCNIKHTEAPLYVVDKPVLEDSEGPGSPPPYKMIQTIGLSVGAAVAYIIAVLGLMFYCKKRCKAKRLQKQPEGEEPEMECLNGGPLQNGQTSAEIQEEVALTSLGSGSAATNKRHSTSDKMHFPRASLQPITTLGKSEFGEVFLAKAQGLEEGVTETLVLVKSLQSKDEQQQLDFRREFEMFGKLNHANVVRLLGLCREAEPHYMVLEYVDLGDLKQFLRISKSKDEKLKSQPLSTKQKVALCTQVALGMEHLSNNRFVHKDLAARNCLVSAQRQVKVSALGLSKDVYNSEYYHFRQAWVPLRWMSPEAILEGDFSTKSDVWAFGVLMWEVFTHGEMPHGGQADDEVLADLQAGKARLPQPEGCPSKLYRLMQRCWALSPKDRPSFSEIANTLGDSPADSKP</sequence>
<evidence type="ECO:0000313" key="19">
    <source>
        <dbReference type="Ensembl" id="ENSSVLP00005008985.1"/>
    </source>
</evidence>
<reference evidence="19" key="2">
    <citation type="submission" date="2025-09" db="UniProtKB">
        <authorList>
            <consortium name="Ensembl"/>
        </authorList>
    </citation>
    <scope>IDENTIFICATION</scope>
</reference>
<dbReference type="PROSITE" id="PS50011">
    <property type="entry name" value="PROTEIN_KINASE_DOM"/>
    <property type="match status" value="1"/>
</dbReference>
<dbReference type="FunFam" id="2.60.40.10:FF:000402">
    <property type="entry name" value="Protein tyrosine kinase 7 (inactive)"/>
    <property type="match status" value="1"/>
</dbReference>
<evidence type="ECO:0000256" key="1">
    <source>
        <dbReference type="ARBA" id="ARBA00004479"/>
    </source>
</evidence>
<dbReference type="GO" id="GO:0005886">
    <property type="term" value="C:plasma membrane"/>
    <property type="evidence" value="ECO:0007669"/>
    <property type="project" value="TreeGrafter"/>
</dbReference>
<evidence type="ECO:0000256" key="4">
    <source>
        <dbReference type="ARBA" id="ARBA00022729"/>
    </source>
</evidence>
<dbReference type="FunFam" id="2.60.40.10:FF:000343">
    <property type="entry name" value="inactive tyrosine-protein kinase 7"/>
    <property type="match status" value="1"/>
</dbReference>
<feature type="transmembrane region" description="Helical" evidence="15">
    <location>
        <begin position="575"/>
        <end position="596"/>
    </location>
</feature>
<evidence type="ECO:0000256" key="10">
    <source>
        <dbReference type="ARBA" id="ARBA00023319"/>
    </source>
</evidence>
<dbReference type="InterPro" id="IPR003598">
    <property type="entry name" value="Ig_sub2"/>
</dbReference>
<evidence type="ECO:0000256" key="8">
    <source>
        <dbReference type="ARBA" id="ARBA00023170"/>
    </source>
</evidence>
<evidence type="ECO:0000256" key="12">
    <source>
        <dbReference type="PIRSR" id="PIRSR000615-2"/>
    </source>
</evidence>
<dbReference type="SUPFAM" id="SSF56112">
    <property type="entry name" value="Protein kinase-like (PK-like)"/>
    <property type="match status" value="1"/>
</dbReference>
<dbReference type="GeneTree" id="ENSGT00940000157908"/>
<dbReference type="InterPro" id="IPR013783">
    <property type="entry name" value="Ig-like_fold"/>
</dbReference>
<feature type="domain" description="Ig-like" evidence="18">
    <location>
        <begin position="15"/>
        <end position="120"/>
    </location>
</feature>
<feature type="signal peptide" evidence="16">
    <location>
        <begin position="1"/>
        <end position="30"/>
    </location>
</feature>
<evidence type="ECO:0000256" key="14">
    <source>
        <dbReference type="SAM" id="MobiDB-lite"/>
    </source>
</evidence>
<dbReference type="Pfam" id="PF07679">
    <property type="entry name" value="I-set"/>
    <property type="match status" value="1"/>
</dbReference>
<dbReference type="GO" id="GO:0043025">
    <property type="term" value="C:neuronal cell body"/>
    <property type="evidence" value="ECO:0007669"/>
    <property type="project" value="TreeGrafter"/>
</dbReference>
<dbReference type="CDD" id="cd05046">
    <property type="entry name" value="PTK_CCK4"/>
    <property type="match status" value="1"/>
</dbReference>
<feature type="domain" description="Ig-like" evidence="18">
    <location>
        <begin position="309"/>
        <end position="407"/>
    </location>
</feature>
<dbReference type="PRINTS" id="PR00109">
    <property type="entry name" value="TYRKINASE"/>
</dbReference>
<evidence type="ECO:0000256" key="3">
    <source>
        <dbReference type="ARBA" id="ARBA00022692"/>
    </source>
</evidence>
<dbReference type="Gene3D" id="2.60.40.10">
    <property type="entry name" value="Immunoglobulins"/>
    <property type="match status" value="6"/>
</dbReference>
<evidence type="ECO:0000313" key="20">
    <source>
        <dbReference type="Proteomes" id="UP000694564"/>
    </source>
</evidence>
<evidence type="ECO:0000256" key="6">
    <source>
        <dbReference type="ARBA" id="ARBA00023136"/>
    </source>
</evidence>
<dbReference type="PROSITE" id="PS50835">
    <property type="entry name" value="IG_LIKE"/>
    <property type="match status" value="5"/>
</dbReference>
<evidence type="ECO:0000256" key="16">
    <source>
        <dbReference type="SAM" id="SignalP"/>
    </source>
</evidence>
<dbReference type="OrthoDB" id="2413561at2759"/>
<feature type="chain" id="PRO_5034296951" evidence="16">
    <location>
        <begin position="31"/>
        <end position="940"/>
    </location>
</feature>
<dbReference type="Pfam" id="PF07714">
    <property type="entry name" value="PK_Tyr_Ser-Thr"/>
    <property type="match status" value="1"/>
</dbReference>
<feature type="binding site" evidence="12">
    <location>
        <begin position="746"/>
        <end position="752"/>
    </location>
    <ligand>
        <name>ATP</name>
        <dbReference type="ChEBI" id="CHEBI:30616"/>
    </ligand>
</feature>
<dbReference type="FunFam" id="2.60.40.10:FF:000390">
    <property type="entry name" value="Protein tyrosine kinase 7 (inactive)"/>
    <property type="match status" value="1"/>
</dbReference>
<dbReference type="InterPro" id="IPR003599">
    <property type="entry name" value="Ig_sub"/>
</dbReference>
<dbReference type="FunFam" id="2.60.40.10:FF:000395">
    <property type="entry name" value="Protein tyrosine kinase 7 (inactive)"/>
    <property type="match status" value="1"/>
</dbReference>
<keyword evidence="4 16" id="KW-0732">Signal</keyword>
<dbReference type="PANTHER" id="PTHR45080">
    <property type="entry name" value="CONTACTIN 5"/>
    <property type="match status" value="1"/>
</dbReference>
<dbReference type="SMART" id="SM00408">
    <property type="entry name" value="IGc2"/>
    <property type="match status" value="5"/>
</dbReference>
<keyword evidence="6 15" id="KW-0472">Membrane</keyword>
<keyword evidence="2" id="KW-0597">Phosphoprotein</keyword>
<feature type="region of interest" description="Disordered" evidence="14">
    <location>
        <begin position="920"/>
        <end position="940"/>
    </location>
</feature>
<dbReference type="InterPro" id="IPR011009">
    <property type="entry name" value="Kinase-like_dom_sf"/>
</dbReference>
<dbReference type="CDD" id="cd00096">
    <property type="entry name" value="Ig"/>
    <property type="match status" value="1"/>
</dbReference>
<gene>
    <name evidence="19" type="primary">PTK7</name>
</gene>
<evidence type="ECO:0000259" key="18">
    <source>
        <dbReference type="PROSITE" id="PS50835"/>
    </source>
</evidence>
<evidence type="ECO:0000256" key="13">
    <source>
        <dbReference type="PIRSR" id="PIRSR000615-3"/>
    </source>
</evidence>
<dbReference type="InterPro" id="IPR007110">
    <property type="entry name" value="Ig-like_dom"/>
</dbReference>
<keyword evidence="13" id="KW-0460">Magnesium</keyword>
<feature type="binding site" evidence="12">
    <location>
        <position position="700"/>
    </location>
    <ligand>
        <name>ATP</name>
        <dbReference type="ChEBI" id="CHEBI:30616"/>
    </ligand>
</feature>
<dbReference type="GO" id="GO:0046872">
    <property type="term" value="F:metal ion binding"/>
    <property type="evidence" value="ECO:0007669"/>
    <property type="project" value="UniProtKB-KW"/>
</dbReference>
<dbReference type="CDD" id="cd05760">
    <property type="entry name" value="Ig2_PTK7"/>
    <property type="match status" value="1"/>
</dbReference>
<evidence type="ECO:0000256" key="5">
    <source>
        <dbReference type="ARBA" id="ARBA00022989"/>
    </source>
</evidence>
<keyword evidence="3 15" id="KW-0812">Transmembrane</keyword>
<dbReference type="PANTHER" id="PTHR45080:SF21">
    <property type="entry name" value="INACTIVE TYROSINE-PROTEIN KINASE 7"/>
    <property type="match status" value="1"/>
</dbReference>
<keyword evidence="7" id="KW-1015">Disulfide bond</keyword>
<feature type="binding site" evidence="13">
    <location>
        <position position="805"/>
    </location>
    <ligand>
        <name>Mg(2+)</name>
        <dbReference type="ChEBI" id="CHEBI:18420"/>
    </ligand>
</feature>
<dbReference type="PIRSF" id="PIRSF000615">
    <property type="entry name" value="TyrPK_CSF1-R"/>
    <property type="match status" value="1"/>
</dbReference>
<dbReference type="FunFam" id="3.30.200.20:FF:000167">
    <property type="entry name" value="Putative inactive tyrosine-protein kinase 7"/>
    <property type="match status" value="1"/>
</dbReference>
<dbReference type="FunFam" id="2.60.40.10:FF:000432">
    <property type="entry name" value="Protein tyrosine kinase 7 (inactive)"/>
    <property type="match status" value="1"/>
</dbReference>
<keyword evidence="12" id="KW-0547">Nucleotide-binding</keyword>
<keyword evidence="20" id="KW-1185">Reference proteome</keyword>
<dbReference type="GO" id="GO:0004672">
    <property type="term" value="F:protein kinase activity"/>
    <property type="evidence" value="ECO:0007669"/>
    <property type="project" value="InterPro"/>
</dbReference>
<dbReference type="GO" id="GO:0007156">
    <property type="term" value="P:homophilic cell adhesion via plasma membrane adhesion molecules"/>
    <property type="evidence" value="ECO:0007669"/>
    <property type="project" value="TreeGrafter"/>
</dbReference>
<feature type="domain" description="Ig-like" evidence="18">
    <location>
        <begin position="128"/>
        <end position="218"/>
    </location>
</feature>
<keyword evidence="8" id="KW-0675">Receptor</keyword>
<evidence type="ECO:0000256" key="7">
    <source>
        <dbReference type="ARBA" id="ARBA00023157"/>
    </source>
</evidence>
<name>A0A8D2CNY9_SCIVU</name>
<dbReference type="GO" id="GO:0050808">
    <property type="term" value="P:synapse organization"/>
    <property type="evidence" value="ECO:0007669"/>
    <property type="project" value="TreeGrafter"/>
</dbReference>
<dbReference type="InterPro" id="IPR013098">
    <property type="entry name" value="Ig_I-set"/>
</dbReference>
<feature type="domain" description="Ig-like" evidence="18">
    <location>
        <begin position="225"/>
        <end position="301"/>
    </location>
</feature>
<accession>A0A8D2CNY9</accession>
<dbReference type="SUPFAM" id="SSF48726">
    <property type="entry name" value="Immunoglobulin"/>
    <property type="match status" value="5"/>
</dbReference>
<dbReference type="Ensembl" id="ENSSVLT00005009962.1">
    <property type="protein sequence ID" value="ENSSVLP00005008985.1"/>
    <property type="gene ID" value="ENSSVLG00005006890.1"/>
</dbReference>
<dbReference type="Gene3D" id="3.30.200.20">
    <property type="entry name" value="Phosphorylase Kinase, domain 1"/>
    <property type="match status" value="1"/>
</dbReference>
<feature type="domain" description="Protein kinase" evidence="17">
    <location>
        <begin position="666"/>
        <end position="940"/>
    </location>
</feature>
<dbReference type="GO" id="GO:0008046">
    <property type="term" value="F:axon guidance receptor activity"/>
    <property type="evidence" value="ECO:0007669"/>
    <property type="project" value="TreeGrafter"/>
</dbReference>
<reference evidence="19" key="1">
    <citation type="submission" date="2025-08" db="UniProtKB">
        <authorList>
            <consortium name="Ensembl"/>
        </authorList>
    </citation>
    <scope>IDENTIFICATION</scope>
</reference>
<dbReference type="Gene3D" id="1.10.510.10">
    <property type="entry name" value="Transferase(Phosphotransferase) domain 1"/>
    <property type="match status" value="1"/>
</dbReference>
<feature type="region of interest" description="Disordered" evidence="14">
    <location>
        <begin position="607"/>
        <end position="627"/>
    </location>
</feature>
<dbReference type="GO" id="GO:0030424">
    <property type="term" value="C:axon"/>
    <property type="evidence" value="ECO:0007669"/>
    <property type="project" value="TreeGrafter"/>
</dbReference>
<dbReference type="GO" id="GO:0005524">
    <property type="term" value="F:ATP binding"/>
    <property type="evidence" value="ECO:0007669"/>
    <property type="project" value="UniProtKB-KW"/>
</dbReference>